<dbReference type="OrthoDB" id="5634851at2759"/>
<evidence type="ECO:0000256" key="1">
    <source>
        <dbReference type="SAM" id="MobiDB-lite"/>
    </source>
</evidence>
<evidence type="ECO:0000313" key="2">
    <source>
        <dbReference type="EMBL" id="KAJ1968723.1"/>
    </source>
</evidence>
<dbReference type="EMBL" id="JANBPY010000144">
    <property type="protein sequence ID" value="KAJ1968723.1"/>
    <property type="molecule type" value="Genomic_DNA"/>
</dbReference>
<sequence length="499" mass="54666">MTNPVATLPLSGEFCGVWLPCRAYYSGSQTSVSKSSTSFDNKNGGETESLLLVSYLLHCPFLVPICPACRTKVQWTSNTLGLSRELQAWALSSTKTTDNFPGESNTTSTQPIAECTDCSIQYRRISHLNFRYKLWGRVVVNDAVYSVVALGTQLNAIFSCSPERFCADYIAYSSKRGMEALELAYQLVNIKLAGGSWLFRCLQDKVIGPQVSTRGHTTLVELGKPLYPLYPLSYYSFVHSTYTSDPGGHSYDESKSPTAADQKGKQSVSHFARDAENDTFIDCDQLDLIWTEIEEWSGPYWDILRQDPVDGVPLTSFDTTLKVSNPLPSESKMPQDTLSSQKLTAPELLAAQISRVTLNDSIDTSCPVDIVSSQDYLDDDTLEQMVSLVDKLDLGNQNTDPEFQVSLGAPKGTSSSLITIATHHHPVPAATSHPSVSNASAEILPADPKPYPCATPKGSALLGNFAFNTASTPPSKLNFKPKRSQYPIGRVPHKDSFAR</sequence>
<feature type="region of interest" description="Disordered" evidence="1">
    <location>
        <begin position="472"/>
        <end position="499"/>
    </location>
</feature>
<accession>A0A9W8AVV7</accession>
<reference evidence="2" key="1">
    <citation type="submission" date="2022-07" db="EMBL/GenBank/DDBJ databases">
        <title>Phylogenomic reconstructions and comparative analyses of Kickxellomycotina fungi.</title>
        <authorList>
            <person name="Reynolds N.K."/>
            <person name="Stajich J.E."/>
            <person name="Barry K."/>
            <person name="Grigoriev I.V."/>
            <person name="Crous P."/>
            <person name="Smith M.E."/>
        </authorList>
    </citation>
    <scope>NUCLEOTIDE SEQUENCE</scope>
    <source>
        <strain evidence="2">RSA 1196</strain>
    </source>
</reference>
<protein>
    <submittedName>
        <fullName evidence="2">Uncharacterized protein</fullName>
    </submittedName>
</protein>
<comment type="caution">
    <text evidence="2">The sequence shown here is derived from an EMBL/GenBank/DDBJ whole genome shotgun (WGS) entry which is preliminary data.</text>
</comment>
<dbReference type="Proteomes" id="UP001150925">
    <property type="component" value="Unassembled WGS sequence"/>
</dbReference>
<feature type="region of interest" description="Disordered" evidence="1">
    <location>
        <begin position="248"/>
        <end position="268"/>
    </location>
</feature>
<dbReference type="AlphaFoldDB" id="A0A9W8AVV7"/>
<keyword evidence="3" id="KW-1185">Reference proteome</keyword>
<organism evidence="2 3">
    <name type="scientific">Dispira parvispora</name>
    <dbReference type="NCBI Taxonomy" id="1520584"/>
    <lineage>
        <taxon>Eukaryota</taxon>
        <taxon>Fungi</taxon>
        <taxon>Fungi incertae sedis</taxon>
        <taxon>Zoopagomycota</taxon>
        <taxon>Kickxellomycotina</taxon>
        <taxon>Dimargaritomycetes</taxon>
        <taxon>Dimargaritales</taxon>
        <taxon>Dimargaritaceae</taxon>
        <taxon>Dispira</taxon>
    </lineage>
</organism>
<name>A0A9W8AVV7_9FUNG</name>
<evidence type="ECO:0000313" key="3">
    <source>
        <dbReference type="Proteomes" id="UP001150925"/>
    </source>
</evidence>
<gene>
    <name evidence="2" type="ORF">IWQ62_001069</name>
</gene>
<proteinExistence type="predicted"/>